<feature type="transmembrane region" description="Helical" evidence="1">
    <location>
        <begin position="26"/>
        <end position="47"/>
    </location>
</feature>
<dbReference type="Proteomes" id="UP000002316">
    <property type="component" value="Chromosome 11"/>
</dbReference>
<proteinExistence type="predicted"/>
<evidence type="ECO:0000256" key="1">
    <source>
        <dbReference type="SAM" id="Phobius"/>
    </source>
</evidence>
<dbReference type="KEGG" id="tbg:TbgDal_XI13220"/>
<keyword evidence="1" id="KW-0812">Transmembrane</keyword>
<dbReference type="GeneID" id="23866490"/>
<dbReference type="EMBL" id="FN554974">
    <property type="protein sequence ID" value="CBH18203.1"/>
    <property type="molecule type" value="Genomic_DNA"/>
</dbReference>
<accession>D0A952</accession>
<gene>
    <name evidence="2" type="ORF">TbgDal_XI13220</name>
</gene>
<keyword evidence="1" id="KW-0472">Membrane</keyword>
<dbReference type="AlphaFoldDB" id="D0A952"/>
<dbReference type="RefSeq" id="XP_011780467.1">
    <property type="nucleotide sequence ID" value="XM_011782165.1"/>
</dbReference>
<keyword evidence="1" id="KW-1133">Transmembrane helix</keyword>
<reference evidence="3" key="1">
    <citation type="journal article" date="2010" name="PLoS Negl. Trop. Dis.">
        <title>The genome sequence of Trypanosoma brucei gambiense, causative agent of chronic human african trypanosomiasis.</title>
        <authorList>
            <person name="Jackson A.P."/>
            <person name="Sanders M."/>
            <person name="Berry A."/>
            <person name="McQuillan J."/>
            <person name="Aslett M.A."/>
            <person name="Quail M.A."/>
            <person name="Chukualim B."/>
            <person name="Capewell P."/>
            <person name="MacLeod A."/>
            <person name="Melville S.E."/>
            <person name="Gibson W."/>
            <person name="Barry J.D."/>
            <person name="Berriman M."/>
            <person name="Hertz-Fowler C."/>
        </authorList>
    </citation>
    <scope>NUCLEOTIDE SEQUENCE [LARGE SCALE GENOMIC DNA]</scope>
    <source>
        <strain evidence="3">MHOM/CI/86/DAL972</strain>
    </source>
</reference>
<sequence>MGMGTMMCGARAGWESTLPSTSTLSFGYSLLPRVSFLFVCFIIIFIVPRSRFVFRSACLLGLLIDSGGSFGVVRWVSLLAYRGSVKQTNKDNSEWIFLLSAREKR</sequence>
<evidence type="ECO:0000313" key="2">
    <source>
        <dbReference type="EMBL" id="CBH18203.1"/>
    </source>
</evidence>
<evidence type="ECO:0000313" key="3">
    <source>
        <dbReference type="Proteomes" id="UP000002316"/>
    </source>
</evidence>
<name>D0A952_TRYB9</name>
<organism evidence="2 3">
    <name type="scientific">Trypanosoma brucei gambiense (strain MHOM/CI/86/DAL972)</name>
    <dbReference type="NCBI Taxonomy" id="679716"/>
    <lineage>
        <taxon>Eukaryota</taxon>
        <taxon>Discoba</taxon>
        <taxon>Euglenozoa</taxon>
        <taxon>Kinetoplastea</taxon>
        <taxon>Metakinetoplastina</taxon>
        <taxon>Trypanosomatida</taxon>
        <taxon>Trypanosomatidae</taxon>
        <taxon>Trypanosoma</taxon>
    </lineage>
</organism>
<protein>
    <submittedName>
        <fullName evidence="2">Uncharacterized protein</fullName>
    </submittedName>
</protein>